<accession>A0ABV3G4U1</accession>
<protein>
    <recommendedName>
        <fullName evidence="2">Peptidyl-prolyl cis-trans isomerase</fullName>
        <shortName evidence="2">PPIase</shortName>
        <ecNumber evidence="2">5.2.1.8</ecNumber>
    </recommendedName>
</protein>
<dbReference type="GO" id="GO:0003755">
    <property type="term" value="F:peptidyl-prolyl cis-trans isomerase activity"/>
    <property type="evidence" value="ECO:0007669"/>
    <property type="project" value="UniProtKB-EC"/>
</dbReference>
<dbReference type="EC" id="5.2.1.8" evidence="2"/>
<keyword evidence="2" id="KW-0697">Rotamase</keyword>
<evidence type="ECO:0000256" key="1">
    <source>
        <dbReference type="ARBA" id="ARBA00002388"/>
    </source>
</evidence>
<keyword evidence="2 4" id="KW-0413">Isomerase</keyword>
<reference evidence="4 5" key="1">
    <citation type="submission" date="2024-06" db="EMBL/GenBank/DDBJ databases">
        <title>The Natural Products Discovery Center: Release of the First 8490 Sequenced Strains for Exploring Actinobacteria Biosynthetic Diversity.</title>
        <authorList>
            <person name="Kalkreuter E."/>
            <person name="Kautsar S.A."/>
            <person name="Yang D."/>
            <person name="Bader C.D."/>
            <person name="Teijaro C.N."/>
            <person name="Fluegel L."/>
            <person name="Davis C.M."/>
            <person name="Simpson J.R."/>
            <person name="Lauterbach L."/>
            <person name="Steele A.D."/>
            <person name="Gui C."/>
            <person name="Meng S."/>
            <person name="Li G."/>
            <person name="Viehrig K."/>
            <person name="Ye F."/>
            <person name="Su P."/>
            <person name="Kiefer A.F."/>
            <person name="Nichols A."/>
            <person name="Cepeda A.J."/>
            <person name="Yan W."/>
            <person name="Fan B."/>
            <person name="Jiang Y."/>
            <person name="Adhikari A."/>
            <person name="Zheng C.-J."/>
            <person name="Schuster L."/>
            <person name="Cowan T.M."/>
            <person name="Smanski M.J."/>
            <person name="Chevrette M.G."/>
            <person name="De Carvalho L.P.S."/>
            <person name="Shen B."/>
        </authorList>
    </citation>
    <scope>NUCLEOTIDE SEQUENCE [LARGE SCALE GENOMIC DNA]</scope>
    <source>
        <strain evidence="4 5">NPDC050403</strain>
    </source>
</reference>
<sequence length="239" mass="24750">MSIGTRARAGAEKRRGNPMRRMLPGLGLLIAGAALTLHAAGGVAAQPWQAHRSPAGCAPASADAPNGKQWPFEPWQTIDPAAGYTASLETNCGTVTVALDAARAPRTVNSFVFLSDQQYFDHTRCHRLTTQGIFVLQCGDPTALGTGGPGYRFPDENLAGATYPAGTLAMANAGPGTNGSQFFLVYRDSQLPPNYTPFGRVVDGLAVLTGIAAAGVRDGSGDGAPTDDVVLNAVRVARG</sequence>
<evidence type="ECO:0000256" key="2">
    <source>
        <dbReference type="RuleBase" id="RU363019"/>
    </source>
</evidence>
<name>A0ABV3G4U1_9NOCA</name>
<comment type="similarity">
    <text evidence="2">Belongs to the cyclophilin-type PPIase family.</text>
</comment>
<dbReference type="PROSITE" id="PS50072">
    <property type="entry name" value="CSA_PPIASE_2"/>
    <property type="match status" value="1"/>
</dbReference>
<comment type="catalytic activity">
    <reaction evidence="2">
        <text>[protein]-peptidylproline (omega=180) = [protein]-peptidylproline (omega=0)</text>
        <dbReference type="Rhea" id="RHEA:16237"/>
        <dbReference type="Rhea" id="RHEA-COMP:10747"/>
        <dbReference type="Rhea" id="RHEA-COMP:10748"/>
        <dbReference type="ChEBI" id="CHEBI:83833"/>
        <dbReference type="ChEBI" id="CHEBI:83834"/>
        <dbReference type="EC" id="5.2.1.8"/>
    </reaction>
</comment>
<dbReference type="Proteomes" id="UP001551695">
    <property type="component" value="Unassembled WGS sequence"/>
</dbReference>
<dbReference type="CDD" id="cd00317">
    <property type="entry name" value="cyclophilin"/>
    <property type="match status" value="1"/>
</dbReference>
<dbReference type="EMBL" id="JBFAKC010000024">
    <property type="protein sequence ID" value="MEV0712691.1"/>
    <property type="molecule type" value="Genomic_DNA"/>
</dbReference>
<comment type="caution">
    <text evidence="4">The sequence shown here is derived from an EMBL/GenBank/DDBJ whole genome shotgun (WGS) entry which is preliminary data.</text>
</comment>
<feature type="domain" description="PPIase cyclophilin-type" evidence="3">
    <location>
        <begin position="93"/>
        <end position="236"/>
    </location>
</feature>
<dbReference type="Gene3D" id="2.40.100.10">
    <property type="entry name" value="Cyclophilin-like"/>
    <property type="match status" value="1"/>
</dbReference>
<gene>
    <name evidence="4" type="ORF">AB0I48_34575</name>
</gene>
<dbReference type="RefSeq" id="WP_355084924.1">
    <property type="nucleotide sequence ID" value="NZ_JBEXKW010000012.1"/>
</dbReference>
<dbReference type="InterPro" id="IPR029000">
    <property type="entry name" value="Cyclophilin-like_dom_sf"/>
</dbReference>
<comment type="function">
    <text evidence="1 2">PPIases accelerate the folding of proteins. It catalyzes the cis-trans isomerization of proline imidic peptide bonds in oligopeptides.</text>
</comment>
<dbReference type="InterPro" id="IPR044666">
    <property type="entry name" value="Cyclophilin_A-like"/>
</dbReference>
<evidence type="ECO:0000313" key="4">
    <source>
        <dbReference type="EMBL" id="MEV0712691.1"/>
    </source>
</evidence>
<dbReference type="PRINTS" id="PR00153">
    <property type="entry name" value="CSAPPISMRASE"/>
</dbReference>
<dbReference type="PANTHER" id="PTHR45625:SF3">
    <property type="entry name" value="PEPTIDYL-PROLYL CIS-TRANS ISOMERASE B-RELATED"/>
    <property type="match status" value="1"/>
</dbReference>
<dbReference type="PANTHER" id="PTHR45625">
    <property type="entry name" value="PEPTIDYL-PROLYL CIS-TRANS ISOMERASE-RELATED"/>
    <property type="match status" value="1"/>
</dbReference>
<organism evidence="4 5">
    <name type="scientific">Nocardia aurea</name>
    <dbReference type="NCBI Taxonomy" id="2144174"/>
    <lineage>
        <taxon>Bacteria</taxon>
        <taxon>Bacillati</taxon>
        <taxon>Actinomycetota</taxon>
        <taxon>Actinomycetes</taxon>
        <taxon>Mycobacteriales</taxon>
        <taxon>Nocardiaceae</taxon>
        <taxon>Nocardia</taxon>
    </lineage>
</organism>
<dbReference type="Pfam" id="PF00160">
    <property type="entry name" value="Pro_isomerase"/>
    <property type="match status" value="1"/>
</dbReference>
<dbReference type="InterPro" id="IPR002130">
    <property type="entry name" value="Cyclophilin-type_PPIase_dom"/>
</dbReference>
<keyword evidence="5" id="KW-1185">Reference proteome</keyword>
<dbReference type="SUPFAM" id="SSF50891">
    <property type="entry name" value="Cyclophilin-like"/>
    <property type="match status" value="1"/>
</dbReference>
<proteinExistence type="inferred from homology"/>
<evidence type="ECO:0000313" key="5">
    <source>
        <dbReference type="Proteomes" id="UP001551695"/>
    </source>
</evidence>
<evidence type="ECO:0000259" key="3">
    <source>
        <dbReference type="PROSITE" id="PS50072"/>
    </source>
</evidence>